<evidence type="ECO:0000313" key="1">
    <source>
        <dbReference type="EMBL" id="ASU34639.1"/>
    </source>
</evidence>
<dbReference type="Pfam" id="PF13414">
    <property type="entry name" value="TPR_11"/>
    <property type="match status" value="1"/>
</dbReference>
<keyword evidence="2" id="KW-1185">Reference proteome</keyword>
<accession>A0A223NXM7</accession>
<dbReference type="Proteomes" id="UP000215002">
    <property type="component" value="Chromosome"/>
</dbReference>
<sequence>MTCLLGLASAATFAQKGELNNAQSEYDTYASLRGQKVAALASKANASIQNAKTSIDKASTNEKTANLPATSALKAAIYSSLAVDDTVATTSAPLFAAADDAVKKAKELDIKGENKKLIEAANLNLAQYKLTAGVKDYQNKKYEDAYKEFDYYRTVLPEDTNAIYYTALSAANAGDKDPKYYPLAISNYTKLLTTKYSGNARVYLDMTSIYLLAKDTTNALKIAGEGVAKYPAFSDLRKREIEMALQSGKQTEVLGKIQSAIANDPKNKELQYYLALTYSQVADAANSRAEKAKDDATKTKEHAVALENYGKAADAYKKAIEIDPAYFEANMNLGYVLMRPALDIFNAANKLPASKQKEYDVAIAKSNAQLDLAKPYLQKAVDLNAKSIDALTNLRNYYRAKLDPPHAAENKAKANELKQQIDALGTGAPVK</sequence>
<protein>
    <recommendedName>
        <fullName evidence="3">Tetratricopeptide repeat protein</fullName>
    </recommendedName>
</protein>
<dbReference type="InterPro" id="IPR011990">
    <property type="entry name" value="TPR-like_helical_dom_sf"/>
</dbReference>
<reference evidence="1 2" key="1">
    <citation type="submission" date="2017-08" db="EMBL/GenBank/DDBJ databases">
        <title>Complete genome sequence of Mucilaginibacter sp. strain BJC16-A31.</title>
        <authorList>
            <consortium name="Henan University of Science and Technology"/>
            <person name="You X."/>
        </authorList>
    </citation>
    <scope>NUCLEOTIDE SEQUENCE [LARGE SCALE GENOMIC DNA]</scope>
    <source>
        <strain evidence="1 2">BJC16-A31</strain>
    </source>
</reference>
<name>A0A223NXM7_9SPHI</name>
<dbReference type="SUPFAM" id="SSF48452">
    <property type="entry name" value="TPR-like"/>
    <property type="match status" value="1"/>
</dbReference>
<dbReference type="EMBL" id="CP022743">
    <property type="protein sequence ID" value="ASU34639.1"/>
    <property type="molecule type" value="Genomic_DNA"/>
</dbReference>
<gene>
    <name evidence="1" type="ORF">MuYL_2752</name>
</gene>
<dbReference type="KEGG" id="muc:MuYL_2752"/>
<proteinExistence type="predicted"/>
<evidence type="ECO:0000313" key="2">
    <source>
        <dbReference type="Proteomes" id="UP000215002"/>
    </source>
</evidence>
<evidence type="ECO:0008006" key="3">
    <source>
        <dbReference type="Google" id="ProtNLM"/>
    </source>
</evidence>
<organism evidence="1 2">
    <name type="scientific">Mucilaginibacter xinganensis</name>
    <dbReference type="NCBI Taxonomy" id="1234841"/>
    <lineage>
        <taxon>Bacteria</taxon>
        <taxon>Pseudomonadati</taxon>
        <taxon>Bacteroidota</taxon>
        <taxon>Sphingobacteriia</taxon>
        <taxon>Sphingobacteriales</taxon>
        <taxon>Sphingobacteriaceae</taxon>
        <taxon>Mucilaginibacter</taxon>
    </lineage>
</organism>
<dbReference type="AlphaFoldDB" id="A0A223NXM7"/>
<dbReference type="Gene3D" id="1.25.40.10">
    <property type="entry name" value="Tetratricopeptide repeat domain"/>
    <property type="match status" value="2"/>
</dbReference>